<dbReference type="Proteomes" id="UP000467240">
    <property type="component" value="Unassembled WGS sequence"/>
</dbReference>
<dbReference type="EMBL" id="WBJZ01000009">
    <property type="protein sequence ID" value="KAB1657225.1"/>
    <property type="molecule type" value="Genomic_DNA"/>
</dbReference>
<organism evidence="3 4">
    <name type="scientific">Pseudoclavibacter chungangensis</name>
    <dbReference type="NCBI Taxonomy" id="587635"/>
    <lineage>
        <taxon>Bacteria</taxon>
        <taxon>Bacillati</taxon>
        <taxon>Actinomycetota</taxon>
        <taxon>Actinomycetes</taxon>
        <taxon>Micrococcales</taxon>
        <taxon>Microbacteriaceae</taxon>
        <taxon>Pseudoclavibacter</taxon>
    </lineage>
</organism>
<gene>
    <name evidence="3" type="ORF">F8O01_08200</name>
    <name evidence="2" type="ORF">F8O01_15145</name>
</gene>
<evidence type="ECO:0000313" key="4">
    <source>
        <dbReference type="Proteomes" id="UP000467240"/>
    </source>
</evidence>
<sequence length="109" mass="11472">MTMQEARPSGPRGVSRANARRDATTGAVERNVGAPVPCGRSLAVVRRIEWASPVPGLWVASVATRLGAEYAGTVEKTTAGYELRNGRGGVIGVFVGADEARRALVRHMG</sequence>
<reference evidence="3 4" key="1">
    <citation type="submission" date="2019-09" db="EMBL/GenBank/DDBJ databases">
        <title>Phylogeny of genus Pseudoclavibacter and closely related genus.</title>
        <authorList>
            <person name="Li Y."/>
        </authorList>
    </citation>
    <scope>NUCLEOTIDE SEQUENCE [LARGE SCALE GENOMIC DNA]</scope>
    <source>
        <strain evidence="3 4">DSM 23821</strain>
    </source>
</reference>
<evidence type="ECO:0000256" key="1">
    <source>
        <dbReference type="SAM" id="MobiDB-lite"/>
    </source>
</evidence>
<comment type="caution">
    <text evidence="3">The sequence shown here is derived from an EMBL/GenBank/DDBJ whole genome shotgun (WGS) entry which is preliminary data.</text>
</comment>
<dbReference type="RefSeq" id="WP_158040395.1">
    <property type="nucleotide sequence ID" value="NZ_JACCFV010000001.1"/>
</dbReference>
<accession>A0A7J5BSF2</accession>
<feature type="region of interest" description="Disordered" evidence="1">
    <location>
        <begin position="1"/>
        <end position="32"/>
    </location>
</feature>
<dbReference type="EMBL" id="WBJZ01000023">
    <property type="protein sequence ID" value="KAB1653411.1"/>
    <property type="molecule type" value="Genomic_DNA"/>
</dbReference>
<dbReference type="AlphaFoldDB" id="A0A7J5BSF2"/>
<protein>
    <submittedName>
        <fullName evidence="3">Uncharacterized protein</fullName>
    </submittedName>
</protein>
<evidence type="ECO:0000313" key="3">
    <source>
        <dbReference type="EMBL" id="KAB1657225.1"/>
    </source>
</evidence>
<keyword evidence="4" id="KW-1185">Reference proteome</keyword>
<evidence type="ECO:0000313" key="2">
    <source>
        <dbReference type="EMBL" id="KAB1653411.1"/>
    </source>
</evidence>
<name>A0A7J5BSF2_9MICO</name>
<proteinExistence type="predicted"/>